<keyword evidence="3" id="KW-1185">Reference proteome</keyword>
<organism evidence="2 3">
    <name type="scientific">Treponema porcinum</name>
    <dbReference type="NCBI Taxonomy" id="261392"/>
    <lineage>
        <taxon>Bacteria</taxon>
        <taxon>Pseudomonadati</taxon>
        <taxon>Spirochaetota</taxon>
        <taxon>Spirochaetia</taxon>
        <taxon>Spirochaetales</taxon>
        <taxon>Treponemataceae</taxon>
        <taxon>Treponema</taxon>
    </lineage>
</organism>
<evidence type="ECO:0000313" key="3">
    <source>
        <dbReference type="Proteomes" id="UP000190423"/>
    </source>
</evidence>
<dbReference type="EMBL" id="FUWG01000003">
    <property type="protein sequence ID" value="SJZ30532.1"/>
    <property type="molecule type" value="Genomic_DNA"/>
</dbReference>
<evidence type="ECO:0008006" key="4">
    <source>
        <dbReference type="Google" id="ProtNLM"/>
    </source>
</evidence>
<reference evidence="2 3" key="1">
    <citation type="submission" date="2017-02" db="EMBL/GenBank/DDBJ databases">
        <authorList>
            <person name="Peterson S.W."/>
        </authorList>
    </citation>
    <scope>NUCLEOTIDE SEQUENCE [LARGE SCALE GENOMIC DNA]</scope>
    <source>
        <strain evidence="2 3">ATCC BAA-908</strain>
    </source>
</reference>
<proteinExistence type="predicted"/>
<feature type="region of interest" description="Disordered" evidence="1">
    <location>
        <begin position="46"/>
        <end position="76"/>
    </location>
</feature>
<sequence>MDKWEYKTISANLLQDSELNKLGQQGWEMAGMSDSSNGSRIAVMKRKLPSSPTQTVQRPVQKTQKTSVDDDFGIPF</sequence>
<feature type="compositionally biased region" description="Polar residues" evidence="1">
    <location>
        <begin position="50"/>
        <end position="66"/>
    </location>
</feature>
<evidence type="ECO:0000313" key="2">
    <source>
        <dbReference type="EMBL" id="SJZ30532.1"/>
    </source>
</evidence>
<dbReference type="Proteomes" id="UP000190423">
    <property type="component" value="Unassembled WGS sequence"/>
</dbReference>
<dbReference type="AlphaFoldDB" id="A0A1T4JK42"/>
<accession>A0A1T4JK42</accession>
<evidence type="ECO:0000256" key="1">
    <source>
        <dbReference type="SAM" id="MobiDB-lite"/>
    </source>
</evidence>
<gene>
    <name evidence="2" type="ORF">SAMN02745149_00480</name>
</gene>
<dbReference type="RefSeq" id="WP_078932405.1">
    <property type="nucleotide sequence ID" value="NZ_FUWG01000003.1"/>
</dbReference>
<protein>
    <recommendedName>
        <fullName evidence="4">DUF4177 domain-containing protein</fullName>
    </recommendedName>
</protein>
<dbReference type="GeneID" id="78315800"/>
<dbReference type="OrthoDB" id="9799495at2"/>
<name>A0A1T4JK42_TREPO</name>